<dbReference type="Proteomes" id="UP000821865">
    <property type="component" value="Chromosome 4"/>
</dbReference>
<evidence type="ECO:0000313" key="1">
    <source>
        <dbReference type="EMBL" id="KAH7955093.1"/>
    </source>
</evidence>
<protein>
    <submittedName>
        <fullName evidence="1">Uncharacterized protein</fullName>
    </submittedName>
</protein>
<dbReference type="EMBL" id="CM023473">
    <property type="protein sequence ID" value="KAH7955093.1"/>
    <property type="molecule type" value="Genomic_DNA"/>
</dbReference>
<name>A0ACB8D127_DERSI</name>
<sequence>MPVNCNAEEKRLERRTNTVVPANVNARRRLRSPMDGASGSNWTDVSDQEAGGPFSSAAVTASVSGGTGLSLSTSSTPSPYLYHGGRVLYTTSTLTPEAARSQYYAAYDPMTGLRIAATLGAIITLFTLFLIYKSKCRPAKPTEPQEGV</sequence>
<comment type="caution">
    <text evidence="1">The sequence shown here is derived from an EMBL/GenBank/DDBJ whole genome shotgun (WGS) entry which is preliminary data.</text>
</comment>
<gene>
    <name evidence="1" type="ORF">HPB49_024475</name>
</gene>
<proteinExistence type="predicted"/>
<keyword evidence="2" id="KW-1185">Reference proteome</keyword>
<evidence type="ECO:0000313" key="2">
    <source>
        <dbReference type="Proteomes" id="UP000821865"/>
    </source>
</evidence>
<reference evidence="1" key="1">
    <citation type="submission" date="2020-05" db="EMBL/GenBank/DDBJ databases">
        <title>Large-scale comparative analyses of tick genomes elucidate their genetic diversity and vector capacities.</title>
        <authorList>
            <person name="Jia N."/>
            <person name="Wang J."/>
            <person name="Shi W."/>
            <person name="Du L."/>
            <person name="Sun Y."/>
            <person name="Zhan W."/>
            <person name="Jiang J."/>
            <person name="Wang Q."/>
            <person name="Zhang B."/>
            <person name="Ji P."/>
            <person name="Sakyi L.B."/>
            <person name="Cui X."/>
            <person name="Yuan T."/>
            <person name="Jiang B."/>
            <person name="Yang W."/>
            <person name="Lam T.T.-Y."/>
            <person name="Chang Q."/>
            <person name="Ding S."/>
            <person name="Wang X."/>
            <person name="Zhu J."/>
            <person name="Ruan X."/>
            <person name="Zhao L."/>
            <person name="Wei J."/>
            <person name="Que T."/>
            <person name="Du C."/>
            <person name="Cheng J."/>
            <person name="Dai P."/>
            <person name="Han X."/>
            <person name="Huang E."/>
            <person name="Gao Y."/>
            <person name="Liu J."/>
            <person name="Shao H."/>
            <person name="Ye R."/>
            <person name="Li L."/>
            <person name="Wei W."/>
            <person name="Wang X."/>
            <person name="Wang C."/>
            <person name="Yang T."/>
            <person name="Huo Q."/>
            <person name="Li W."/>
            <person name="Guo W."/>
            <person name="Chen H."/>
            <person name="Zhou L."/>
            <person name="Ni X."/>
            <person name="Tian J."/>
            <person name="Zhou Y."/>
            <person name="Sheng Y."/>
            <person name="Liu T."/>
            <person name="Pan Y."/>
            <person name="Xia L."/>
            <person name="Li J."/>
            <person name="Zhao F."/>
            <person name="Cao W."/>
        </authorList>
    </citation>
    <scope>NUCLEOTIDE SEQUENCE</scope>
    <source>
        <strain evidence="1">Dsil-2018</strain>
    </source>
</reference>
<accession>A0ACB8D127</accession>
<organism evidence="1 2">
    <name type="scientific">Dermacentor silvarum</name>
    <name type="common">Tick</name>
    <dbReference type="NCBI Taxonomy" id="543639"/>
    <lineage>
        <taxon>Eukaryota</taxon>
        <taxon>Metazoa</taxon>
        <taxon>Ecdysozoa</taxon>
        <taxon>Arthropoda</taxon>
        <taxon>Chelicerata</taxon>
        <taxon>Arachnida</taxon>
        <taxon>Acari</taxon>
        <taxon>Parasitiformes</taxon>
        <taxon>Ixodida</taxon>
        <taxon>Ixodoidea</taxon>
        <taxon>Ixodidae</taxon>
        <taxon>Rhipicephalinae</taxon>
        <taxon>Dermacentor</taxon>
    </lineage>
</organism>